<evidence type="ECO:0000256" key="9">
    <source>
        <dbReference type="SAM" id="MobiDB-lite"/>
    </source>
</evidence>
<dbReference type="PROSITE" id="PS00632">
    <property type="entry name" value="RIBOSOMAL_S4"/>
    <property type="match status" value="1"/>
</dbReference>
<dbReference type="AlphaFoldDB" id="A0A1F6A2I7"/>
<dbReference type="PROSITE" id="PS50889">
    <property type="entry name" value="S4"/>
    <property type="match status" value="1"/>
</dbReference>
<proteinExistence type="inferred from homology"/>
<feature type="domain" description="Small ribosomal subunit protein uS4 N-terminal" evidence="11">
    <location>
        <begin position="3"/>
        <end position="94"/>
    </location>
</feature>
<dbReference type="SUPFAM" id="SSF55174">
    <property type="entry name" value="Alpha-L RNA-binding motif"/>
    <property type="match status" value="1"/>
</dbReference>
<organism evidence="12 13">
    <name type="scientific">Candidatus Gottesmanbacteria bacterium RIFCSPHIGHO2_01_FULL_47_48</name>
    <dbReference type="NCBI Taxonomy" id="1798381"/>
    <lineage>
        <taxon>Bacteria</taxon>
        <taxon>Candidatus Gottesmaniibacteriota</taxon>
    </lineage>
</organism>
<evidence type="ECO:0000259" key="11">
    <source>
        <dbReference type="SMART" id="SM01390"/>
    </source>
</evidence>
<evidence type="ECO:0000256" key="2">
    <source>
        <dbReference type="ARBA" id="ARBA00022730"/>
    </source>
</evidence>
<comment type="subunit">
    <text evidence="7">Part of the 30S ribosomal subunit. Contacts protein S5. The interaction surface between S4 and S5 is involved in control of translational fidelity.</text>
</comment>
<gene>
    <name evidence="7" type="primary">rpsD</name>
    <name evidence="12" type="ORF">A2721_03270</name>
</gene>
<dbReference type="GO" id="GO:0015935">
    <property type="term" value="C:small ribosomal subunit"/>
    <property type="evidence" value="ECO:0007669"/>
    <property type="project" value="InterPro"/>
</dbReference>
<dbReference type="GO" id="GO:0003735">
    <property type="term" value="F:structural constituent of ribosome"/>
    <property type="evidence" value="ECO:0007669"/>
    <property type="project" value="InterPro"/>
</dbReference>
<dbReference type="InterPro" id="IPR002942">
    <property type="entry name" value="S4_RNA-bd"/>
</dbReference>
<accession>A0A1F6A2I7</accession>
<dbReference type="CDD" id="cd00165">
    <property type="entry name" value="S4"/>
    <property type="match status" value="1"/>
</dbReference>
<dbReference type="GO" id="GO:0042274">
    <property type="term" value="P:ribosomal small subunit biogenesis"/>
    <property type="evidence" value="ECO:0007669"/>
    <property type="project" value="TreeGrafter"/>
</dbReference>
<comment type="function">
    <text evidence="7">One of the primary rRNA binding proteins, it binds directly to 16S rRNA where it nucleates assembly of the body of the 30S subunit.</text>
</comment>
<sequence>MARYTGPKHRLARREGANILEKTSPSLARRLGVPPGVHGPKGRPGKQSDYGKQLREKQKAKRIYGISENQFRNYFDTATKVKGKTGEALLQLLESRLDNIVYRLGFSSSRAMARQLVSHGHIQVDGRKVSIPSYLLKVNQVITLSPTAIKTPVVQKLLEAAETKVPNYLDRKAAAGKFVKTPPRDDIKTEINEQLIIEYYSR</sequence>
<dbReference type="GO" id="GO:0006412">
    <property type="term" value="P:translation"/>
    <property type="evidence" value="ECO:0007669"/>
    <property type="project" value="UniProtKB-UniRule"/>
</dbReference>
<keyword evidence="3 7" id="KW-0694">RNA-binding</keyword>
<dbReference type="InterPro" id="IPR022801">
    <property type="entry name" value="Ribosomal_uS4"/>
</dbReference>
<reference evidence="12 13" key="1">
    <citation type="journal article" date="2016" name="Nat. Commun.">
        <title>Thousands of microbial genomes shed light on interconnected biogeochemical processes in an aquifer system.</title>
        <authorList>
            <person name="Anantharaman K."/>
            <person name="Brown C.T."/>
            <person name="Hug L.A."/>
            <person name="Sharon I."/>
            <person name="Castelle C.J."/>
            <person name="Probst A.J."/>
            <person name="Thomas B.C."/>
            <person name="Singh A."/>
            <person name="Wilkins M.J."/>
            <person name="Karaoz U."/>
            <person name="Brodie E.L."/>
            <person name="Williams K.H."/>
            <person name="Hubbard S.S."/>
            <person name="Banfield J.F."/>
        </authorList>
    </citation>
    <scope>NUCLEOTIDE SEQUENCE [LARGE SCALE GENOMIC DNA]</scope>
</reference>
<dbReference type="SMART" id="SM00363">
    <property type="entry name" value="S4"/>
    <property type="match status" value="1"/>
</dbReference>
<evidence type="ECO:0000256" key="8">
    <source>
        <dbReference type="RuleBase" id="RU003699"/>
    </source>
</evidence>
<dbReference type="Pfam" id="PF00163">
    <property type="entry name" value="Ribosomal_S4"/>
    <property type="match status" value="1"/>
</dbReference>
<evidence type="ECO:0000256" key="1">
    <source>
        <dbReference type="ARBA" id="ARBA00007465"/>
    </source>
</evidence>
<evidence type="ECO:0000256" key="7">
    <source>
        <dbReference type="HAMAP-Rule" id="MF_01306"/>
    </source>
</evidence>
<dbReference type="InterPro" id="IPR018079">
    <property type="entry name" value="Ribosomal_uS4_CS"/>
</dbReference>
<dbReference type="STRING" id="1798381.A2721_03270"/>
<evidence type="ECO:0000256" key="4">
    <source>
        <dbReference type="ARBA" id="ARBA00022980"/>
    </source>
</evidence>
<keyword evidence="4 7" id="KW-0689">Ribosomal protein</keyword>
<feature type="domain" description="RNA-binding S4" evidence="10">
    <location>
        <begin position="95"/>
        <end position="159"/>
    </location>
</feature>
<dbReference type="Proteomes" id="UP000177871">
    <property type="component" value="Unassembled WGS sequence"/>
</dbReference>
<name>A0A1F6A2I7_9BACT</name>
<feature type="compositionally biased region" description="Basic residues" evidence="9">
    <location>
        <begin position="1"/>
        <end position="12"/>
    </location>
</feature>
<dbReference type="EMBL" id="MFJK01000013">
    <property type="protein sequence ID" value="OGG18886.1"/>
    <property type="molecule type" value="Genomic_DNA"/>
</dbReference>
<keyword evidence="2 7" id="KW-0699">rRNA-binding</keyword>
<comment type="similarity">
    <text evidence="1 7 8">Belongs to the universal ribosomal protein uS4 family.</text>
</comment>
<comment type="function">
    <text evidence="7">With S5 and S12 plays an important role in translational accuracy.</text>
</comment>
<dbReference type="NCBIfam" id="TIGR01017">
    <property type="entry name" value="rpsD_bact"/>
    <property type="match status" value="1"/>
</dbReference>
<comment type="caution">
    <text evidence="12">The sequence shown here is derived from an EMBL/GenBank/DDBJ whole genome shotgun (WGS) entry which is preliminary data.</text>
</comment>
<protein>
    <recommendedName>
        <fullName evidence="6 7">Small ribosomal subunit protein uS4</fullName>
    </recommendedName>
</protein>
<evidence type="ECO:0000256" key="6">
    <source>
        <dbReference type="ARBA" id="ARBA00035254"/>
    </source>
</evidence>
<evidence type="ECO:0000313" key="13">
    <source>
        <dbReference type="Proteomes" id="UP000177871"/>
    </source>
</evidence>
<dbReference type="PANTHER" id="PTHR11831:SF4">
    <property type="entry name" value="SMALL RIBOSOMAL SUBUNIT PROTEIN US4M"/>
    <property type="match status" value="1"/>
</dbReference>
<dbReference type="GO" id="GO:0019843">
    <property type="term" value="F:rRNA binding"/>
    <property type="evidence" value="ECO:0007669"/>
    <property type="project" value="UniProtKB-UniRule"/>
</dbReference>
<dbReference type="NCBIfam" id="NF003717">
    <property type="entry name" value="PRK05327.1"/>
    <property type="match status" value="1"/>
</dbReference>
<dbReference type="InterPro" id="IPR001912">
    <property type="entry name" value="Ribosomal_uS4_N"/>
</dbReference>
<dbReference type="FunFam" id="3.10.290.10:FF:000001">
    <property type="entry name" value="30S ribosomal protein S4"/>
    <property type="match status" value="1"/>
</dbReference>
<dbReference type="Gene3D" id="1.10.1050.10">
    <property type="entry name" value="Ribosomal Protein S4 Delta 41, Chain A, domain 1"/>
    <property type="match status" value="1"/>
</dbReference>
<dbReference type="SMART" id="SM01390">
    <property type="entry name" value="Ribosomal_S4"/>
    <property type="match status" value="1"/>
</dbReference>
<evidence type="ECO:0000313" key="12">
    <source>
        <dbReference type="EMBL" id="OGG18886.1"/>
    </source>
</evidence>
<evidence type="ECO:0000256" key="3">
    <source>
        <dbReference type="ARBA" id="ARBA00022884"/>
    </source>
</evidence>
<feature type="region of interest" description="Disordered" evidence="9">
    <location>
        <begin position="1"/>
        <end position="53"/>
    </location>
</feature>
<evidence type="ECO:0000259" key="10">
    <source>
        <dbReference type="SMART" id="SM00363"/>
    </source>
</evidence>
<dbReference type="HAMAP" id="MF_01306_B">
    <property type="entry name" value="Ribosomal_uS4_B"/>
    <property type="match status" value="1"/>
</dbReference>
<keyword evidence="5 7" id="KW-0687">Ribonucleoprotein</keyword>
<dbReference type="InterPro" id="IPR005709">
    <property type="entry name" value="Ribosomal_uS4_bac-type"/>
</dbReference>
<dbReference type="Pfam" id="PF01479">
    <property type="entry name" value="S4"/>
    <property type="match status" value="1"/>
</dbReference>
<evidence type="ECO:0000256" key="5">
    <source>
        <dbReference type="ARBA" id="ARBA00023274"/>
    </source>
</evidence>
<dbReference type="InterPro" id="IPR036986">
    <property type="entry name" value="S4_RNA-bd_sf"/>
</dbReference>
<dbReference type="Gene3D" id="3.10.290.10">
    <property type="entry name" value="RNA-binding S4 domain"/>
    <property type="match status" value="1"/>
</dbReference>
<dbReference type="PANTHER" id="PTHR11831">
    <property type="entry name" value="30S 40S RIBOSOMAL PROTEIN"/>
    <property type="match status" value="1"/>
</dbReference>